<name>A0A5A7SF44_9NOCA</name>
<keyword evidence="4" id="KW-1185">Reference proteome</keyword>
<sequence>MPRTYRSQSVAVALASSPLVPSSRRRQVLKAAGVRSTAPSLIHRGVVVQGLGELTLGPGVFINYGCYFDTVADITVGARVFIADHVRVLTSSHELGTAEQRASTLKSEPVEIGAGSWIGSGVVIMPGVTIGAGTVIAANSLVTSDCKPDSLYVGSPAKFRRELP</sequence>
<dbReference type="AlphaFoldDB" id="A0A5A7SF44"/>
<protein>
    <submittedName>
        <fullName evidence="3">Acyltransferase</fullName>
    </submittedName>
</protein>
<dbReference type="GO" id="GO:0005829">
    <property type="term" value="C:cytosol"/>
    <property type="evidence" value="ECO:0007669"/>
    <property type="project" value="TreeGrafter"/>
</dbReference>
<evidence type="ECO:0000256" key="2">
    <source>
        <dbReference type="ARBA" id="ARBA00022679"/>
    </source>
</evidence>
<evidence type="ECO:0000313" key="4">
    <source>
        <dbReference type="Proteomes" id="UP000322244"/>
    </source>
</evidence>
<accession>A0A5A7SF44</accession>
<dbReference type="InterPro" id="IPR001451">
    <property type="entry name" value="Hexapep"/>
</dbReference>
<dbReference type="PANTHER" id="PTHR23416">
    <property type="entry name" value="SIALIC ACID SYNTHASE-RELATED"/>
    <property type="match status" value="1"/>
</dbReference>
<dbReference type="Proteomes" id="UP000322244">
    <property type="component" value="Unassembled WGS sequence"/>
</dbReference>
<reference evidence="3 4" key="1">
    <citation type="submission" date="2019-07" db="EMBL/GenBank/DDBJ databases">
        <title>Rhodococcus cavernicolus sp. nov., isolated from a cave.</title>
        <authorList>
            <person name="Lee S.D."/>
        </authorList>
    </citation>
    <scope>NUCLEOTIDE SEQUENCE [LARGE SCALE GENOMIC DNA]</scope>
    <source>
        <strain evidence="3 4">C1-24</strain>
    </source>
</reference>
<dbReference type="InterPro" id="IPR011004">
    <property type="entry name" value="Trimer_LpxA-like_sf"/>
</dbReference>
<dbReference type="SUPFAM" id="SSF51161">
    <property type="entry name" value="Trimeric LpxA-like enzymes"/>
    <property type="match status" value="1"/>
</dbReference>
<evidence type="ECO:0000313" key="3">
    <source>
        <dbReference type="EMBL" id="KAA0023155.1"/>
    </source>
</evidence>
<comment type="similarity">
    <text evidence="1">Belongs to the transferase hexapeptide repeat family.</text>
</comment>
<dbReference type="OrthoDB" id="2643438at2"/>
<dbReference type="PANTHER" id="PTHR23416:SF23">
    <property type="entry name" value="ACETYLTRANSFERASE C18B11.09C-RELATED"/>
    <property type="match status" value="1"/>
</dbReference>
<comment type="caution">
    <text evidence="3">The sequence shown here is derived from an EMBL/GenBank/DDBJ whole genome shotgun (WGS) entry which is preliminary data.</text>
</comment>
<evidence type="ECO:0000256" key="1">
    <source>
        <dbReference type="ARBA" id="ARBA00007274"/>
    </source>
</evidence>
<dbReference type="EMBL" id="VLNY01000004">
    <property type="protein sequence ID" value="KAA0023155.1"/>
    <property type="molecule type" value="Genomic_DNA"/>
</dbReference>
<keyword evidence="2 3" id="KW-0808">Transferase</keyword>
<dbReference type="CDD" id="cd04647">
    <property type="entry name" value="LbH_MAT_like"/>
    <property type="match status" value="1"/>
</dbReference>
<dbReference type="GO" id="GO:0008374">
    <property type="term" value="F:O-acyltransferase activity"/>
    <property type="evidence" value="ECO:0007669"/>
    <property type="project" value="TreeGrafter"/>
</dbReference>
<dbReference type="InterPro" id="IPR051159">
    <property type="entry name" value="Hexapeptide_acetyltransf"/>
</dbReference>
<proteinExistence type="inferred from homology"/>
<keyword evidence="3" id="KW-0012">Acyltransferase</keyword>
<dbReference type="Pfam" id="PF00132">
    <property type="entry name" value="Hexapep"/>
    <property type="match status" value="1"/>
</dbReference>
<organism evidence="3 4">
    <name type="scientific">Antrihabitans cavernicola</name>
    <dbReference type="NCBI Taxonomy" id="2495913"/>
    <lineage>
        <taxon>Bacteria</taxon>
        <taxon>Bacillati</taxon>
        <taxon>Actinomycetota</taxon>
        <taxon>Actinomycetes</taxon>
        <taxon>Mycobacteriales</taxon>
        <taxon>Nocardiaceae</taxon>
        <taxon>Antrihabitans</taxon>
    </lineage>
</organism>
<gene>
    <name evidence="3" type="ORF">FOY51_11865</name>
</gene>
<dbReference type="Gene3D" id="2.160.10.10">
    <property type="entry name" value="Hexapeptide repeat proteins"/>
    <property type="match status" value="1"/>
</dbReference>